<dbReference type="EMBL" id="JBDFQZ010000003">
    <property type="protein sequence ID" value="KAK9740920.1"/>
    <property type="molecule type" value="Genomic_DNA"/>
</dbReference>
<feature type="transmembrane region" description="Helical" evidence="1">
    <location>
        <begin position="23"/>
        <end position="48"/>
    </location>
</feature>
<keyword evidence="1" id="KW-0812">Transmembrane</keyword>
<keyword evidence="1" id="KW-0472">Membrane</keyword>
<evidence type="ECO:0000313" key="2">
    <source>
        <dbReference type="EMBL" id="KAK9740920.1"/>
    </source>
</evidence>
<keyword evidence="3" id="KW-1185">Reference proteome</keyword>
<name>A0AAW1LYN4_SAPOF</name>
<organism evidence="2 3">
    <name type="scientific">Saponaria officinalis</name>
    <name type="common">Common soapwort</name>
    <name type="synonym">Lychnis saponaria</name>
    <dbReference type="NCBI Taxonomy" id="3572"/>
    <lineage>
        <taxon>Eukaryota</taxon>
        <taxon>Viridiplantae</taxon>
        <taxon>Streptophyta</taxon>
        <taxon>Embryophyta</taxon>
        <taxon>Tracheophyta</taxon>
        <taxon>Spermatophyta</taxon>
        <taxon>Magnoliopsida</taxon>
        <taxon>eudicotyledons</taxon>
        <taxon>Gunneridae</taxon>
        <taxon>Pentapetalae</taxon>
        <taxon>Caryophyllales</taxon>
        <taxon>Caryophyllaceae</taxon>
        <taxon>Caryophylleae</taxon>
        <taxon>Saponaria</taxon>
    </lineage>
</organism>
<sequence>MASSNNGINYPHPPTPSPDNPTVIVVVVICFGGLFVLGAILLGIWCIFKRHCKKKKKKLVHERKDVDVDEHLKVQELVLPGPHGPKTMVISVEDEVRVHEDVHKDEVGVVGKGLRGEIVEGGATSSHPEHQV</sequence>
<dbReference type="PANTHER" id="PTHR35697">
    <property type="entry name" value="OS08G0108300 PROTEIN"/>
    <property type="match status" value="1"/>
</dbReference>
<protein>
    <submittedName>
        <fullName evidence="2">Uncharacterized protein</fullName>
    </submittedName>
</protein>
<dbReference type="AlphaFoldDB" id="A0AAW1LYN4"/>
<dbReference type="InterPro" id="IPR044950">
    <property type="entry name" value="TED6/7"/>
</dbReference>
<reference evidence="2" key="1">
    <citation type="submission" date="2024-03" db="EMBL/GenBank/DDBJ databases">
        <title>WGS assembly of Saponaria officinalis var. Norfolk2.</title>
        <authorList>
            <person name="Jenkins J."/>
            <person name="Shu S."/>
            <person name="Grimwood J."/>
            <person name="Barry K."/>
            <person name="Goodstein D."/>
            <person name="Schmutz J."/>
            <person name="Leebens-Mack J."/>
            <person name="Osbourn A."/>
        </authorList>
    </citation>
    <scope>NUCLEOTIDE SEQUENCE [LARGE SCALE GENOMIC DNA]</scope>
    <source>
        <strain evidence="2">JIC</strain>
    </source>
</reference>
<keyword evidence="1" id="KW-1133">Transmembrane helix</keyword>
<comment type="caution">
    <text evidence="2">The sequence shown here is derived from an EMBL/GenBank/DDBJ whole genome shotgun (WGS) entry which is preliminary data.</text>
</comment>
<accession>A0AAW1LYN4</accession>
<evidence type="ECO:0000256" key="1">
    <source>
        <dbReference type="SAM" id="Phobius"/>
    </source>
</evidence>
<gene>
    <name evidence="2" type="ORF">RND81_03G071100</name>
</gene>
<dbReference type="PANTHER" id="PTHR35697:SF1">
    <property type="entry name" value="PROTEIN TRACHEARY ELEMENT DIFFERENTIATION-RELATED 7"/>
    <property type="match status" value="1"/>
</dbReference>
<proteinExistence type="predicted"/>
<dbReference type="Proteomes" id="UP001443914">
    <property type="component" value="Unassembled WGS sequence"/>
</dbReference>
<dbReference type="GO" id="GO:0009834">
    <property type="term" value="P:plant-type secondary cell wall biogenesis"/>
    <property type="evidence" value="ECO:0007669"/>
    <property type="project" value="InterPro"/>
</dbReference>
<evidence type="ECO:0000313" key="3">
    <source>
        <dbReference type="Proteomes" id="UP001443914"/>
    </source>
</evidence>